<comment type="caution">
    <text evidence="3">The sequence shown here is derived from an EMBL/GenBank/DDBJ whole genome shotgun (WGS) entry which is preliminary data.</text>
</comment>
<organism evidence="3 4">
    <name type="scientific">Moelleriella libera RCEF 2490</name>
    <dbReference type="NCBI Taxonomy" id="1081109"/>
    <lineage>
        <taxon>Eukaryota</taxon>
        <taxon>Fungi</taxon>
        <taxon>Dikarya</taxon>
        <taxon>Ascomycota</taxon>
        <taxon>Pezizomycotina</taxon>
        <taxon>Sordariomycetes</taxon>
        <taxon>Hypocreomycetidae</taxon>
        <taxon>Hypocreales</taxon>
        <taxon>Clavicipitaceae</taxon>
        <taxon>Moelleriella</taxon>
    </lineage>
</organism>
<reference evidence="3 4" key="1">
    <citation type="journal article" date="2016" name="Genome Biol. Evol.">
        <title>Divergent and convergent evolution of fungal pathogenicity.</title>
        <authorList>
            <person name="Shang Y."/>
            <person name="Xiao G."/>
            <person name="Zheng P."/>
            <person name="Cen K."/>
            <person name="Zhan S."/>
            <person name="Wang C."/>
        </authorList>
    </citation>
    <scope>NUCLEOTIDE SEQUENCE [LARGE SCALE GENOMIC DNA]</scope>
    <source>
        <strain evidence="3 4">RCEF 2490</strain>
    </source>
</reference>
<feature type="domain" description="Glucose-methanol-choline oxidoreductase N-terminal" evidence="2">
    <location>
        <begin position="278"/>
        <end position="292"/>
    </location>
</feature>
<sequence>MWPFSSYPERSPSDVQHQTYDYIIVGGGTAGCVVASRLSEDLDCSVLIIDKGHAKDDIVSHIPLMSQNMSLDHRMQLQGNLWSEPVLSAKERRNQLWGVEGLGGASRVNGMIWTRGFPGDYAAWSEMGLQDWAYEKLESYFRVTQVADHSLRVKGLLSYGDSWSPFVWTGHLRNAAHELGLPLGHDVNNPDAPSMGFFDLDTAIDAHRNRISAFSSYLSKSKALQRRDRLTICTGAIATRLETAVEAGIVTGVHITPCKAPLCDILVKARREVIICSGALCTPQLLMLSGIGPGESSRNWEYLSSRSCQQ</sequence>
<protein>
    <submittedName>
        <fullName evidence="3">Glucose-methanol-choline oxidoreductase</fullName>
    </submittedName>
</protein>
<evidence type="ECO:0000313" key="4">
    <source>
        <dbReference type="Proteomes" id="UP000078544"/>
    </source>
</evidence>
<dbReference type="PROSITE" id="PS00624">
    <property type="entry name" value="GMC_OXRED_2"/>
    <property type="match status" value="1"/>
</dbReference>
<proteinExistence type="inferred from homology"/>
<dbReference type="PANTHER" id="PTHR11552">
    <property type="entry name" value="GLUCOSE-METHANOL-CHOLINE GMC OXIDOREDUCTASE"/>
    <property type="match status" value="1"/>
</dbReference>
<evidence type="ECO:0000259" key="2">
    <source>
        <dbReference type="PROSITE" id="PS00624"/>
    </source>
</evidence>
<name>A0A162I448_9HYPO</name>
<dbReference type="InterPro" id="IPR012132">
    <property type="entry name" value="GMC_OxRdtase"/>
</dbReference>
<dbReference type="AlphaFoldDB" id="A0A162I448"/>
<dbReference type="PANTHER" id="PTHR11552:SF219">
    <property type="entry name" value="GLUCOSE-METHANOL-CHOLINE OXIDOREDUCTASE N-TERMINAL DOMAIN-CONTAINING PROTEIN"/>
    <property type="match status" value="1"/>
</dbReference>
<accession>A0A162I448</accession>
<dbReference type="GO" id="GO:0050660">
    <property type="term" value="F:flavin adenine dinucleotide binding"/>
    <property type="evidence" value="ECO:0007669"/>
    <property type="project" value="InterPro"/>
</dbReference>
<dbReference type="Pfam" id="PF00732">
    <property type="entry name" value="GMC_oxred_N"/>
    <property type="match status" value="1"/>
</dbReference>
<dbReference type="EMBL" id="AZGY01000030">
    <property type="protein sequence ID" value="KZZ88343.1"/>
    <property type="molecule type" value="Genomic_DNA"/>
</dbReference>
<dbReference type="InterPro" id="IPR036188">
    <property type="entry name" value="FAD/NAD-bd_sf"/>
</dbReference>
<comment type="similarity">
    <text evidence="1">Belongs to the GMC oxidoreductase family.</text>
</comment>
<evidence type="ECO:0000256" key="1">
    <source>
        <dbReference type="ARBA" id="ARBA00010790"/>
    </source>
</evidence>
<dbReference type="Proteomes" id="UP000078544">
    <property type="component" value="Unassembled WGS sequence"/>
</dbReference>
<dbReference type="Gene3D" id="3.50.50.60">
    <property type="entry name" value="FAD/NAD(P)-binding domain"/>
    <property type="match status" value="1"/>
</dbReference>
<evidence type="ECO:0000313" key="3">
    <source>
        <dbReference type="EMBL" id="KZZ88343.1"/>
    </source>
</evidence>
<dbReference type="SUPFAM" id="SSF51905">
    <property type="entry name" value="FAD/NAD(P)-binding domain"/>
    <property type="match status" value="1"/>
</dbReference>
<dbReference type="InterPro" id="IPR000172">
    <property type="entry name" value="GMC_OxRdtase_N"/>
</dbReference>
<gene>
    <name evidence="3" type="ORF">AAL_08106</name>
</gene>
<dbReference type="OrthoDB" id="269227at2759"/>
<dbReference type="Gene3D" id="3.30.560.10">
    <property type="entry name" value="Glucose Oxidase, domain 3"/>
    <property type="match status" value="1"/>
</dbReference>
<keyword evidence="4" id="KW-1185">Reference proteome</keyword>
<dbReference type="STRING" id="1081109.A0A162I448"/>
<dbReference type="GO" id="GO:0016614">
    <property type="term" value="F:oxidoreductase activity, acting on CH-OH group of donors"/>
    <property type="evidence" value="ECO:0007669"/>
    <property type="project" value="InterPro"/>
</dbReference>